<evidence type="ECO:0000256" key="2">
    <source>
        <dbReference type="SAM" id="SignalP"/>
    </source>
</evidence>
<evidence type="ECO:0008006" key="5">
    <source>
        <dbReference type="Google" id="ProtNLM"/>
    </source>
</evidence>
<dbReference type="STRING" id="1798650.A2945_01560"/>
<dbReference type="AlphaFoldDB" id="A0A1G2CE71"/>
<reference evidence="3 4" key="1">
    <citation type="journal article" date="2016" name="Nat. Commun.">
        <title>Thousands of microbial genomes shed light on interconnected biogeochemical processes in an aquifer system.</title>
        <authorList>
            <person name="Anantharaman K."/>
            <person name="Brown C.T."/>
            <person name="Hug L.A."/>
            <person name="Sharon I."/>
            <person name="Castelle C.J."/>
            <person name="Probst A.J."/>
            <person name="Thomas B.C."/>
            <person name="Singh A."/>
            <person name="Wilkins M.J."/>
            <person name="Karaoz U."/>
            <person name="Brodie E.L."/>
            <person name="Williams K.H."/>
            <person name="Hubbard S.S."/>
            <person name="Banfield J.F."/>
        </authorList>
    </citation>
    <scope>NUCLEOTIDE SEQUENCE [LARGE SCALE GENOMIC DNA]</scope>
</reference>
<proteinExistence type="predicted"/>
<evidence type="ECO:0000313" key="3">
    <source>
        <dbReference type="EMBL" id="OGY99526.1"/>
    </source>
</evidence>
<evidence type="ECO:0000313" key="4">
    <source>
        <dbReference type="Proteomes" id="UP000178880"/>
    </source>
</evidence>
<feature type="signal peptide" evidence="2">
    <location>
        <begin position="1"/>
        <end position="23"/>
    </location>
</feature>
<gene>
    <name evidence="3" type="ORF">A2945_01560</name>
</gene>
<dbReference type="Proteomes" id="UP000178880">
    <property type="component" value="Unassembled WGS sequence"/>
</dbReference>
<feature type="transmembrane region" description="Helical" evidence="1">
    <location>
        <begin position="283"/>
        <end position="304"/>
    </location>
</feature>
<dbReference type="EMBL" id="MHLA01000015">
    <property type="protein sequence ID" value="OGY99526.1"/>
    <property type="molecule type" value="Genomic_DNA"/>
</dbReference>
<keyword evidence="1" id="KW-0812">Transmembrane</keyword>
<name>A0A1G2CE71_9BACT</name>
<keyword evidence="1" id="KW-1133">Transmembrane helix</keyword>
<keyword evidence="2" id="KW-0732">Signal</keyword>
<comment type="caution">
    <text evidence="3">The sequence shown here is derived from an EMBL/GenBank/DDBJ whole genome shotgun (WGS) entry which is preliminary data.</text>
</comment>
<evidence type="ECO:0000256" key="1">
    <source>
        <dbReference type="SAM" id="Phobius"/>
    </source>
</evidence>
<protein>
    <recommendedName>
        <fullName evidence="5">CARDB domain-containing protein</fullName>
    </recommendedName>
</protein>
<accession>A0A1G2CE71</accession>
<sequence>MKKAPFLFIVPILFLMGAKMASAGFGISPPYVKNASLIRNSSYEQVIVLSRSDSADDLNVNVSIDVPGADDWVSIDRGTSFVMHQGESQLPMRVTMTVPDKAKFGNYKGNLRVVITPLGGPEKGTVGIALGAQIDVDVTVIDKKIFDFDVRGVKVEPLETGHRWWIFFFPGKIRFTMQVENTGNVPFAPTKVVFDIKDASGQEVLETTENIGKLEKVNPFQIKGVLAELPTRLSPGSYRANFKIYNHETLEQAGELNLNILPYGAIPGYEGFGFWGLTRNEQMIIAGIGLGILLALSLLMWGIWRLIRRKKGAALS</sequence>
<feature type="chain" id="PRO_5009582284" description="CARDB domain-containing protein" evidence="2">
    <location>
        <begin position="24"/>
        <end position="316"/>
    </location>
</feature>
<keyword evidence="1" id="KW-0472">Membrane</keyword>
<organism evidence="3 4">
    <name type="scientific">Candidatus Liptonbacteria bacterium RIFCSPLOWO2_01_FULL_52_25</name>
    <dbReference type="NCBI Taxonomy" id="1798650"/>
    <lineage>
        <taxon>Bacteria</taxon>
        <taxon>Candidatus Liptoniibacteriota</taxon>
    </lineage>
</organism>